<protein>
    <submittedName>
        <fullName evidence="7">Putative Zinc finger, C3HC4 type (RING finger)-containing protein</fullName>
    </submittedName>
</protein>
<sequence>MRACKTGAPEGEAPPTHCPICLDAWDAQERLPKFLSCHHSVCVSCVDLLYQAALTQAPPTSPGSPPTPTSPLGRFMGSRSSLNGVLEPEEQGGSSWVKCPLCRSSTLIHDPHTLQTNFYLRGLLRAPSVPRLVLWCDTCSTVAAPSCAHHHHRPLQDKMCLLQEELVAAAGEACGWACGRVAEYESQVEVYRWVCRLLRHAHTQVLTTLTHVQHQHRALNRYNKEVLALVNRGEVLQGSQELEEEAINGLETVVQEVKDKHEEKIADDDPLTLTDTFHLSANHRGPQGYHRALLVLEADEALTLSIYGEKEREKRDVEDTNDEERDTEQKRRFYSLQENRRKEFSPKAKMKVTRSFSLHEPSDGVLLVPDRAEKETPAVSQHLVQPSPSRPKPNTRVRETNNIYEPEDPISEPFTQVTASHSFTMPKKPPVEAPPSRDNKRVANPSPVNSNTNQTTVDARDRRIGDGNGRHQRRNRQAEPTPRDHQRQRPQRRRKGKSGCSVM</sequence>
<evidence type="ECO:0000256" key="3">
    <source>
        <dbReference type="ARBA" id="ARBA00022833"/>
    </source>
</evidence>
<dbReference type="PROSITE" id="PS00518">
    <property type="entry name" value="ZF_RING_1"/>
    <property type="match status" value="1"/>
</dbReference>
<evidence type="ECO:0000256" key="4">
    <source>
        <dbReference type="PROSITE-ProRule" id="PRU00175"/>
    </source>
</evidence>
<dbReference type="SMART" id="SM00184">
    <property type="entry name" value="RING"/>
    <property type="match status" value="1"/>
</dbReference>
<feature type="region of interest" description="Disordered" evidence="5">
    <location>
        <begin position="311"/>
        <end position="356"/>
    </location>
</feature>
<organism evidence="7 8">
    <name type="scientific">Homarus americanus</name>
    <name type="common">American lobster</name>
    <dbReference type="NCBI Taxonomy" id="6706"/>
    <lineage>
        <taxon>Eukaryota</taxon>
        <taxon>Metazoa</taxon>
        <taxon>Ecdysozoa</taxon>
        <taxon>Arthropoda</taxon>
        <taxon>Crustacea</taxon>
        <taxon>Multicrustacea</taxon>
        <taxon>Malacostraca</taxon>
        <taxon>Eumalacostraca</taxon>
        <taxon>Eucarida</taxon>
        <taxon>Decapoda</taxon>
        <taxon>Pleocyemata</taxon>
        <taxon>Astacidea</taxon>
        <taxon>Nephropoidea</taxon>
        <taxon>Nephropidae</taxon>
        <taxon>Homarus</taxon>
    </lineage>
</organism>
<keyword evidence="8" id="KW-1185">Reference proteome</keyword>
<dbReference type="PROSITE" id="PS50089">
    <property type="entry name" value="ZF_RING_2"/>
    <property type="match status" value="1"/>
</dbReference>
<name>A0A8J5JPL6_HOMAM</name>
<feature type="region of interest" description="Disordered" evidence="5">
    <location>
        <begin position="374"/>
        <end position="397"/>
    </location>
</feature>
<dbReference type="InterPro" id="IPR017907">
    <property type="entry name" value="Znf_RING_CS"/>
</dbReference>
<feature type="compositionally biased region" description="Polar residues" evidence="5">
    <location>
        <begin position="446"/>
        <end position="457"/>
    </location>
</feature>
<dbReference type="InterPro" id="IPR001841">
    <property type="entry name" value="Znf_RING"/>
</dbReference>
<evidence type="ECO:0000256" key="1">
    <source>
        <dbReference type="ARBA" id="ARBA00022723"/>
    </source>
</evidence>
<dbReference type="GO" id="GO:0061630">
    <property type="term" value="F:ubiquitin protein ligase activity"/>
    <property type="evidence" value="ECO:0007669"/>
    <property type="project" value="TreeGrafter"/>
</dbReference>
<evidence type="ECO:0000256" key="5">
    <source>
        <dbReference type="SAM" id="MobiDB-lite"/>
    </source>
</evidence>
<dbReference type="GO" id="GO:0016567">
    <property type="term" value="P:protein ubiquitination"/>
    <property type="evidence" value="ECO:0007669"/>
    <property type="project" value="TreeGrafter"/>
</dbReference>
<dbReference type="AlphaFoldDB" id="A0A8J5JPL6"/>
<evidence type="ECO:0000313" key="8">
    <source>
        <dbReference type="Proteomes" id="UP000747542"/>
    </source>
</evidence>
<evidence type="ECO:0000313" key="7">
    <source>
        <dbReference type="EMBL" id="KAG7156924.1"/>
    </source>
</evidence>
<keyword evidence="2 4" id="KW-0863">Zinc-finger</keyword>
<feature type="region of interest" description="Disordered" evidence="5">
    <location>
        <begin position="422"/>
        <end position="503"/>
    </location>
</feature>
<feature type="compositionally biased region" description="Basic residues" evidence="5">
    <location>
        <begin position="488"/>
        <end position="497"/>
    </location>
</feature>
<feature type="compositionally biased region" description="Pro residues" evidence="5">
    <location>
        <begin position="59"/>
        <end position="69"/>
    </location>
</feature>
<keyword evidence="1" id="KW-0479">Metal-binding</keyword>
<dbReference type="EMBL" id="JAHLQT010038275">
    <property type="protein sequence ID" value="KAG7156924.1"/>
    <property type="molecule type" value="Genomic_DNA"/>
</dbReference>
<feature type="domain" description="RING-type" evidence="6">
    <location>
        <begin position="18"/>
        <end position="103"/>
    </location>
</feature>
<dbReference type="PANTHER" id="PTHR22791:SF6">
    <property type="entry name" value="RING-TYPE DOMAIN-CONTAINING PROTEIN"/>
    <property type="match status" value="1"/>
</dbReference>
<feature type="compositionally biased region" description="Basic and acidic residues" evidence="5">
    <location>
        <begin position="458"/>
        <end position="469"/>
    </location>
</feature>
<dbReference type="OrthoDB" id="264520at2759"/>
<dbReference type="GO" id="GO:0008270">
    <property type="term" value="F:zinc ion binding"/>
    <property type="evidence" value="ECO:0007669"/>
    <property type="project" value="UniProtKB-KW"/>
</dbReference>
<evidence type="ECO:0000256" key="2">
    <source>
        <dbReference type="ARBA" id="ARBA00022771"/>
    </source>
</evidence>
<evidence type="ECO:0000259" key="6">
    <source>
        <dbReference type="PROSITE" id="PS50089"/>
    </source>
</evidence>
<reference evidence="7" key="1">
    <citation type="journal article" date="2021" name="Sci. Adv.">
        <title>The American lobster genome reveals insights on longevity, neural, and immune adaptations.</title>
        <authorList>
            <person name="Polinski J.M."/>
            <person name="Zimin A.V."/>
            <person name="Clark K.F."/>
            <person name="Kohn A.B."/>
            <person name="Sadowski N."/>
            <person name="Timp W."/>
            <person name="Ptitsyn A."/>
            <person name="Khanna P."/>
            <person name="Romanova D.Y."/>
            <person name="Williams P."/>
            <person name="Greenwood S.J."/>
            <person name="Moroz L.L."/>
            <person name="Walt D.R."/>
            <person name="Bodnar A.G."/>
        </authorList>
    </citation>
    <scope>NUCLEOTIDE SEQUENCE</scope>
    <source>
        <strain evidence="7">GMGI-L3</strain>
    </source>
</reference>
<comment type="caution">
    <text evidence="7">The sequence shown here is derived from an EMBL/GenBank/DDBJ whole genome shotgun (WGS) entry which is preliminary data.</text>
</comment>
<dbReference type="InterPro" id="IPR051435">
    <property type="entry name" value="RING_finger_E3_ubiq-ligases"/>
</dbReference>
<dbReference type="Proteomes" id="UP000747542">
    <property type="component" value="Unassembled WGS sequence"/>
</dbReference>
<gene>
    <name evidence="7" type="ORF">Hamer_G015852</name>
</gene>
<keyword evidence="3" id="KW-0862">Zinc</keyword>
<accession>A0A8J5JPL6</accession>
<proteinExistence type="predicted"/>
<dbReference type="PANTHER" id="PTHR22791">
    <property type="entry name" value="RING-TYPE DOMAIN-CONTAINING PROTEIN"/>
    <property type="match status" value="1"/>
</dbReference>
<feature type="compositionally biased region" description="Polar residues" evidence="5">
    <location>
        <begin position="378"/>
        <end position="387"/>
    </location>
</feature>
<feature type="region of interest" description="Disordered" evidence="5">
    <location>
        <begin position="56"/>
        <end position="95"/>
    </location>
</feature>